<gene>
    <name evidence="2" type="ORF">SPSK_06285</name>
</gene>
<dbReference type="GeneID" id="27668268"/>
<feature type="region of interest" description="Disordered" evidence="1">
    <location>
        <begin position="61"/>
        <end position="81"/>
    </location>
</feature>
<feature type="compositionally biased region" description="Low complexity" evidence="1">
    <location>
        <begin position="348"/>
        <end position="361"/>
    </location>
</feature>
<sequence length="399" mass="42933">MADVMVPRRSHEIMEGLTAEDFETASIRSAAPSYFLRRHPRESGLLSYLGGMRRHRHLPIVGRPDQGTQITCPAQGSRPNTPAVCVPPRMPHKQPISTSEAPTLHYTVPNSGYSSLLPPYTAPPVGSAERVAAPPRHHSVPALQPHSANAVAARRGGSASAASANGAGTVFALPARMDNVRRDDIPDLSRFRVPSWSTISTSPNARLYHSVALRRVAAAEHASAAAEIGGLMRRLAVLERMEQEEAAASRRMAAAAAHRNASAGNGNASGSASNNRSGNGGGNNAIGRLSTSNGSFRPLEDPYLVGETAARRARAERMARENNTHGEEALHREDRRWDWFLGSFARPSTVSSPHRSVPSPSATAGQIKNRHGSGRLRRRFDASGLSPASLRHHHSRRVQ</sequence>
<feature type="region of interest" description="Disordered" evidence="1">
    <location>
        <begin position="249"/>
        <end position="301"/>
    </location>
</feature>
<dbReference type="EMBL" id="AXCR01000001">
    <property type="protein sequence ID" value="KJR89371.1"/>
    <property type="molecule type" value="Genomic_DNA"/>
</dbReference>
<evidence type="ECO:0000313" key="2">
    <source>
        <dbReference type="EMBL" id="KJR89371.1"/>
    </source>
</evidence>
<feature type="compositionally biased region" description="Basic residues" evidence="1">
    <location>
        <begin position="390"/>
        <end position="399"/>
    </location>
</feature>
<feature type="compositionally biased region" description="Basic residues" evidence="1">
    <location>
        <begin position="368"/>
        <end position="378"/>
    </location>
</feature>
<evidence type="ECO:0000313" key="3">
    <source>
        <dbReference type="Proteomes" id="UP000033710"/>
    </source>
</evidence>
<protein>
    <submittedName>
        <fullName evidence="2">Uncharacterized protein</fullName>
    </submittedName>
</protein>
<accession>A0A0F2MMG0</accession>
<reference evidence="2 3" key="1">
    <citation type="journal article" date="2014" name="BMC Genomics">
        <title>Comparative genomics of the major fungal agents of human and animal Sporotrichosis: Sporothrix schenckii and Sporothrix brasiliensis.</title>
        <authorList>
            <person name="Teixeira M.M."/>
            <person name="de Almeida L.G."/>
            <person name="Kubitschek-Barreira P."/>
            <person name="Alves F.L."/>
            <person name="Kioshima E.S."/>
            <person name="Abadio A.K."/>
            <person name="Fernandes L."/>
            <person name="Derengowski L.S."/>
            <person name="Ferreira K.S."/>
            <person name="Souza R.C."/>
            <person name="Ruiz J.C."/>
            <person name="de Andrade N.C."/>
            <person name="Paes H.C."/>
            <person name="Nicola A.M."/>
            <person name="Albuquerque P."/>
            <person name="Gerber A.L."/>
            <person name="Martins V.P."/>
            <person name="Peconick L.D."/>
            <person name="Neto A.V."/>
            <person name="Chaucanez C.B."/>
            <person name="Silva P.A."/>
            <person name="Cunha O.L."/>
            <person name="de Oliveira F.F."/>
            <person name="dos Santos T.C."/>
            <person name="Barros A.L."/>
            <person name="Soares M.A."/>
            <person name="de Oliveira L.M."/>
            <person name="Marini M.M."/>
            <person name="Villalobos-Duno H."/>
            <person name="Cunha M.M."/>
            <person name="de Hoog S."/>
            <person name="da Silveira J.F."/>
            <person name="Henrissat B."/>
            <person name="Nino-Vega G.A."/>
            <person name="Cisalpino P.S."/>
            <person name="Mora-Montes H.M."/>
            <person name="Almeida S.R."/>
            <person name="Stajich J.E."/>
            <person name="Lopes-Bezerra L.M."/>
            <person name="Vasconcelos A.T."/>
            <person name="Felipe M.S."/>
        </authorList>
    </citation>
    <scope>NUCLEOTIDE SEQUENCE [LARGE SCALE GENOMIC DNA]</scope>
    <source>
        <strain evidence="2 3">1099-18</strain>
    </source>
</reference>
<feature type="compositionally biased region" description="Polar residues" evidence="1">
    <location>
        <begin position="66"/>
        <end position="80"/>
    </location>
</feature>
<name>A0A0F2MMG0_SPOSC</name>
<dbReference type="AlphaFoldDB" id="A0A0F2MMG0"/>
<dbReference type="KEGG" id="ssck:SPSK_06285"/>
<organism evidence="2 3">
    <name type="scientific">Sporothrix schenckii 1099-18</name>
    <dbReference type="NCBI Taxonomy" id="1397361"/>
    <lineage>
        <taxon>Eukaryota</taxon>
        <taxon>Fungi</taxon>
        <taxon>Dikarya</taxon>
        <taxon>Ascomycota</taxon>
        <taxon>Pezizomycotina</taxon>
        <taxon>Sordariomycetes</taxon>
        <taxon>Sordariomycetidae</taxon>
        <taxon>Ophiostomatales</taxon>
        <taxon>Ophiostomataceae</taxon>
        <taxon>Sporothrix</taxon>
    </lineage>
</organism>
<proteinExistence type="predicted"/>
<dbReference type="VEuPathDB" id="FungiDB:SPSK_06285"/>
<comment type="caution">
    <text evidence="2">The sequence shown here is derived from an EMBL/GenBank/DDBJ whole genome shotgun (WGS) entry which is preliminary data.</text>
</comment>
<reference evidence="2 3" key="2">
    <citation type="journal article" date="2015" name="Eukaryot. Cell">
        <title>Asexual propagation of a virulent clone complex in a human and feline outbreak of sporotrichosis.</title>
        <authorList>
            <person name="Teixeira Mde M."/>
            <person name="Rodrigues A.M."/>
            <person name="Tsui C.K."/>
            <person name="de Almeida L.G."/>
            <person name="Van Diepeningen A.D."/>
            <person name="van den Ende B.G."/>
            <person name="Fernandes G.F."/>
            <person name="Kano R."/>
            <person name="Hamelin R.C."/>
            <person name="Lopes-Bezerra L.M."/>
            <person name="Vasconcelos A.T."/>
            <person name="de Hoog S."/>
            <person name="de Camargo Z.P."/>
            <person name="Felipe M.S."/>
        </authorList>
    </citation>
    <scope>NUCLEOTIDE SEQUENCE [LARGE SCALE GENOMIC DNA]</scope>
    <source>
        <strain evidence="2 3">1099-18</strain>
    </source>
</reference>
<feature type="compositionally biased region" description="Low complexity" evidence="1">
    <location>
        <begin position="249"/>
        <end position="277"/>
    </location>
</feature>
<feature type="region of interest" description="Disordered" evidence="1">
    <location>
        <begin position="348"/>
        <end position="399"/>
    </location>
</feature>
<dbReference type="RefSeq" id="XP_016592047.1">
    <property type="nucleotide sequence ID" value="XM_016732991.1"/>
</dbReference>
<evidence type="ECO:0000256" key="1">
    <source>
        <dbReference type="SAM" id="MobiDB-lite"/>
    </source>
</evidence>
<dbReference type="Proteomes" id="UP000033710">
    <property type="component" value="Unassembled WGS sequence"/>
</dbReference>
<dbReference type="OrthoDB" id="4203030at2759"/>